<feature type="active site" description="Phosphocysteine intermediate; for EIIB activity" evidence="11">
    <location>
        <position position="407"/>
    </location>
</feature>
<dbReference type="SUPFAM" id="SSF55604">
    <property type="entry name" value="Glucose permease domain IIB"/>
    <property type="match status" value="1"/>
</dbReference>
<dbReference type="Gene3D" id="2.70.70.10">
    <property type="entry name" value="Glucose Permease (Domain IIA)"/>
    <property type="match status" value="1"/>
</dbReference>
<feature type="transmembrane region" description="Helical" evidence="12">
    <location>
        <begin position="341"/>
        <end position="361"/>
    </location>
</feature>
<keyword evidence="8" id="KW-0418">Kinase</keyword>
<dbReference type="InterPro" id="IPR036878">
    <property type="entry name" value="Glu_permease_IIB"/>
</dbReference>
<dbReference type="OrthoDB" id="9764327at2"/>
<dbReference type="PROSITE" id="PS51098">
    <property type="entry name" value="PTS_EIIB_TYPE_1"/>
    <property type="match status" value="1"/>
</dbReference>
<evidence type="ECO:0000256" key="10">
    <source>
        <dbReference type="ARBA" id="ARBA00023136"/>
    </source>
</evidence>
<dbReference type="Pfam" id="PF00358">
    <property type="entry name" value="PTS_EIIA_1"/>
    <property type="match status" value="1"/>
</dbReference>
<dbReference type="FunFam" id="2.70.70.10:FF:000001">
    <property type="entry name" value="PTS system glucose-specific IIA component"/>
    <property type="match status" value="1"/>
</dbReference>
<keyword evidence="5" id="KW-0808">Transferase</keyword>
<dbReference type="InterPro" id="IPR050429">
    <property type="entry name" value="PTS_Glucose_EIICBA"/>
</dbReference>
<evidence type="ECO:0000259" key="14">
    <source>
        <dbReference type="PROSITE" id="PS51098"/>
    </source>
</evidence>
<dbReference type="InterPro" id="IPR001127">
    <property type="entry name" value="PTS_EIIA_1_perm"/>
</dbReference>
<evidence type="ECO:0000313" key="17">
    <source>
        <dbReference type="Proteomes" id="UP000215145"/>
    </source>
</evidence>
<organism evidence="16 17">
    <name type="scientific">Paenibacillus herberti</name>
    <dbReference type="NCBI Taxonomy" id="1619309"/>
    <lineage>
        <taxon>Bacteria</taxon>
        <taxon>Bacillati</taxon>
        <taxon>Bacillota</taxon>
        <taxon>Bacilli</taxon>
        <taxon>Bacillales</taxon>
        <taxon>Paenibacillaceae</taxon>
        <taxon>Paenibacillus</taxon>
    </lineage>
</organism>
<proteinExistence type="predicted"/>
<dbReference type="GO" id="GO:0090563">
    <property type="term" value="F:protein-phosphocysteine-sugar phosphotransferase activity"/>
    <property type="evidence" value="ECO:0007669"/>
    <property type="project" value="TreeGrafter"/>
</dbReference>
<keyword evidence="9 12" id="KW-1133">Transmembrane helix</keyword>
<evidence type="ECO:0000256" key="6">
    <source>
        <dbReference type="ARBA" id="ARBA00022683"/>
    </source>
</evidence>
<dbReference type="Pfam" id="PF00367">
    <property type="entry name" value="PTS_EIIB"/>
    <property type="match status" value="1"/>
</dbReference>
<dbReference type="PROSITE" id="PS01035">
    <property type="entry name" value="PTS_EIIB_TYPE_1_CYS"/>
    <property type="match status" value="1"/>
</dbReference>
<evidence type="ECO:0000313" key="16">
    <source>
        <dbReference type="EMBL" id="OXM15810.1"/>
    </source>
</evidence>
<protein>
    <submittedName>
        <fullName evidence="16">PTS glucose transporter subunit IIA</fullName>
    </submittedName>
</protein>
<dbReference type="InterPro" id="IPR018113">
    <property type="entry name" value="PTrfase_EIIB_Cys"/>
</dbReference>
<dbReference type="PANTHER" id="PTHR30009">
    <property type="entry name" value="CYTOCHROME C-TYPE SYNTHESIS PROTEIN AND PTS TRANSMEMBRANE COMPONENT"/>
    <property type="match status" value="1"/>
</dbReference>
<dbReference type="EMBL" id="NMUQ01000001">
    <property type="protein sequence ID" value="OXM15810.1"/>
    <property type="molecule type" value="Genomic_DNA"/>
</dbReference>
<evidence type="ECO:0000259" key="15">
    <source>
        <dbReference type="PROSITE" id="PS51103"/>
    </source>
</evidence>
<evidence type="ECO:0000256" key="1">
    <source>
        <dbReference type="ARBA" id="ARBA00004651"/>
    </source>
</evidence>
<name>A0A229P0Y9_9BACL</name>
<feature type="domain" description="PTS EIIA type-1" evidence="13">
    <location>
        <begin position="486"/>
        <end position="591"/>
    </location>
</feature>
<accession>A0A229P0Y9</accession>
<keyword evidence="3" id="KW-1003">Cell membrane</keyword>
<evidence type="ECO:0000256" key="7">
    <source>
        <dbReference type="ARBA" id="ARBA00022692"/>
    </source>
</evidence>
<dbReference type="GO" id="GO:0005886">
    <property type="term" value="C:plasma membrane"/>
    <property type="evidence" value="ECO:0007669"/>
    <property type="project" value="UniProtKB-SubCell"/>
</dbReference>
<dbReference type="InterPro" id="IPR013013">
    <property type="entry name" value="PTS_EIIC_1"/>
</dbReference>
<evidence type="ECO:0000256" key="12">
    <source>
        <dbReference type="SAM" id="Phobius"/>
    </source>
</evidence>
<feature type="transmembrane region" description="Helical" evidence="12">
    <location>
        <begin position="163"/>
        <end position="182"/>
    </location>
</feature>
<evidence type="ECO:0000256" key="2">
    <source>
        <dbReference type="ARBA" id="ARBA00022448"/>
    </source>
</evidence>
<dbReference type="PANTHER" id="PTHR30009:SF4">
    <property type="entry name" value="PTS SYSTEM N-ACETYLGLUCOSAMINE-SPECIFIC EIICBA COMPONENT"/>
    <property type="match status" value="1"/>
</dbReference>
<keyword evidence="4 16" id="KW-0762">Sugar transport</keyword>
<keyword evidence="10 12" id="KW-0472">Membrane</keyword>
<dbReference type="CDD" id="cd00212">
    <property type="entry name" value="PTS_IIB_glc"/>
    <property type="match status" value="1"/>
</dbReference>
<evidence type="ECO:0000256" key="4">
    <source>
        <dbReference type="ARBA" id="ARBA00022597"/>
    </source>
</evidence>
<dbReference type="PROSITE" id="PS51093">
    <property type="entry name" value="PTS_EIIA_TYPE_1"/>
    <property type="match status" value="1"/>
</dbReference>
<dbReference type="InterPro" id="IPR011055">
    <property type="entry name" value="Dup_hybrid_motif"/>
</dbReference>
<dbReference type="GO" id="GO:0008982">
    <property type="term" value="F:protein-N(PI)-phosphohistidine-sugar phosphotransferase activity"/>
    <property type="evidence" value="ECO:0007669"/>
    <property type="project" value="InterPro"/>
</dbReference>
<feature type="transmembrane region" description="Helical" evidence="12">
    <location>
        <begin position="316"/>
        <end position="335"/>
    </location>
</feature>
<dbReference type="RefSeq" id="WP_089522901.1">
    <property type="nucleotide sequence ID" value="NZ_NMUQ01000001.1"/>
</dbReference>
<feature type="transmembrane region" description="Helical" evidence="12">
    <location>
        <begin position="137"/>
        <end position="157"/>
    </location>
</feature>
<dbReference type="InterPro" id="IPR003352">
    <property type="entry name" value="PTS_EIIC"/>
</dbReference>
<evidence type="ECO:0000259" key="13">
    <source>
        <dbReference type="PROSITE" id="PS51093"/>
    </source>
</evidence>
<gene>
    <name evidence="16" type="ORF">CGZ75_03580</name>
</gene>
<evidence type="ECO:0000256" key="8">
    <source>
        <dbReference type="ARBA" id="ARBA00022777"/>
    </source>
</evidence>
<feature type="domain" description="PTS EIIC type-1" evidence="15">
    <location>
        <begin position="1"/>
        <end position="373"/>
    </location>
</feature>
<dbReference type="GO" id="GO:0015764">
    <property type="term" value="P:N-acetylglucosamine transport"/>
    <property type="evidence" value="ECO:0007669"/>
    <property type="project" value="TreeGrafter"/>
</dbReference>
<dbReference type="Gene3D" id="3.30.1360.60">
    <property type="entry name" value="Glucose permease domain IIB"/>
    <property type="match status" value="1"/>
</dbReference>
<dbReference type="NCBIfam" id="TIGR00826">
    <property type="entry name" value="EIIB_glc"/>
    <property type="match status" value="1"/>
</dbReference>
<dbReference type="SUPFAM" id="SSF51261">
    <property type="entry name" value="Duplicated hybrid motif"/>
    <property type="match status" value="1"/>
</dbReference>
<keyword evidence="17" id="KW-1185">Reference proteome</keyword>
<dbReference type="Proteomes" id="UP000215145">
    <property type="component" value="Unassembled WGS sequence"/>
</dbReference>
<dbReference type="GO" id="GO:0009401">
    <property type="term" value="P:phosphoenolpyruvate-dependent sugar phosphotransferase system"/>
    <property type="evidence" value="ECO:0007669"/>
    <property type="project" value="UniProtKB-KW"/>
</dbReference>
<comment type="subcellular location">
    <subcellularLocation>
        <location evidence="1">Cell membrane</location>
        <topology evidence="1">Multi-pass membrane protein</topology>
    </subcellularLocation>
</comment>
<feature type="transmembrane region" description="Helical" evidence="12">
    <location>
        <begin position="75"/>
        <end position="93"/>
    </location>
</feature>
<feature type="transmembrane region" description="Helical" evidence="12">
    <location>
        <begin position="46"/>
        <end position="68"/>
    </location>
</feature>
<feature type="transmembrane region" description="Helical" evidence="12">
    <location>
        <begin position="189"/>
        <end position="211"/>
    </location>
</feature>
<evidence type="ECO:0000256" key="3">
    <source>
        <dbReference type="ARBA" id="ARBA00022475"/>
    </source>
</evidence>
<sequence>MNFMGNLQQLGRAVMLPTIILPAAAICLSLSMLPWDVLGLPMLSDYLSVAGKSLFVFLPYLFAVGVAWGTSSNGGAAALSALAGMFIYTGIVQFSHYEIQPTVLIGALIGMLSGYSYERFKSIRLPEYIQFFGGPRFVPLFVSFVCVLFSMLMVGIAPSLSRGLVLLGDVVSSAGGFGVFLYGFLHRILVVFGLHHLLNHVFWFQVGGFKMDDGNMVYGDLPRFFAGDPTAGVFMAGLYPTMMFALPAIAIAIIQEAREDLKPKIKRTFLTAALASFLTGVSEPVEFAFLFVAPYLFVIHAFLSGIIMWVTYELGILHGFSFSAGAIDYVLNMHLATKGWLLLPLGIVVFILYYVLFRWAIRRFQIPTPGREEGSALDDWASDIPYRAPLILQAMGGKENLETLEACITRLRIKVRNERLMDNAALRDLGAAGVIRLGGGNVQVVFGTFSELIREEMVKTMQRDHARVLFSSPVQGKMIPLDEVPDPIFSGKLVGDGVAFLPDRGELVAPVKGEVILLYPTMHAIGLRTEEGLEVLMHIGIDTSTLKDEDYFHAAVKEGDEVTPGQLLISFDVQRLRKTGKSLATPMVITNPQLVRSWGYGPFKPVKRGQTAVMSVTLREHEHSNVGGKRS</sequence>
<feature type="transmembrane region" description="Helical" evidence="12">
    <location>
        <begin position="12"/>
        <end position="34"/>
    </location>
</feature>
<dbReference type="PROSITE" id="PS51103">
    <property type="entry name" value="PTS_EIIC_TYPE_1"/>
    <property type="match status" value="1"/>
</dbReference>
<comment type="caution">
    <text evidence="16">The sequence shown here is derived from an EMBL/GenBank/DDBJ whole genome shotgun (WGS) entry which is preliminary data.</text>
</comment>
<evidence type="ECO:0000256" key="11">
    <source>
        <dbReference type="PROSITE-ProRule" id="PRU00421"/>
    </source>
</evidence>
<dbReference type="Pfam" id="PF02378">
    <property type="entry name" value="PTS_EIIC"/>
    <property type="match status" value="1"/>
</dbReference>
<dbReference type="AlphaFoldDB" id="A0A229P0Y9"/>
<dbReference type="GO" id="GO:0016301">
    <property type="term" value="F:kinase activity"/>
    <property type="evidence" value="ECO:0007669"/>
    <property type="project" value="UniProtKB-KW"/>
</dbReference>
<dbReference type="NCBIfam" id="TIGR00830">
    <property type="entry name" value="PTBA"/>
    <property type="match status" value="1"/>
</dbReference>
<dbReference type="InterPro" id="IPR001996">
    <property type="entry name" value="PTS_IIB_1"/>
</dbReference>
<keyword evidence="2" id="KW-0813">Transport</keyword>
<evidence type="ECO:0000256" key="9">
    <source>
        <dbReference type="ARBA" id="ARBA00022989"/>
    </source>
</evidence>
<evidence type="ECO:0000256" key="5">
    <source>
        <dbReference type="ARBA" id="ARBA00022679"/>
    </source>
</evidence>
<keyword evidence="7 12" id="KW-0812">Transmembrane</keyword>
<feature type="domain" description="PTS EIIB type-1" evidence="14">
    <location>
        <begin position="385"/>
        <end position="467"/>
    </location>
</feature>
<reference evidence="16 17" key="1">
    <citation type="submission" date="2017-07" db="EMBL/GenBank/DDBJ databases">
        <title>Paenibacillus herberti R33 genome sequencing and assembly.</title>
        <authorList>
            <person name="Su W."/>
        </authorList>
    </citation>
    <scope>NUCLEOTIDE SEQUENCE [LARGE SCALE GENOMIC DNA]</scope>
    <source>
        <strain evidence="16 17">R33</strain>
    </source>
</reference>
<feature type="transmembrane region" description="Helical" evidence="12">
    <location>
        <begin position="99"/>
        <end position="117"/>
    </location>
</feature>
<feature type="transmembrane region" description="Helical" evidence="12">
    <location>
        <begin position="231"/>
        <end position="253"/>
    </location>
</feature>
<keyword evidence="6" id="KW-0598">Phosphotransferase system</keyword>